<protein>
    <recommendedName>
        <fullName evidence="4">Glutaredoxin domain-containing protein</fullName>
    </recommendedName>
</protein>
<evidence type="ECO:0000313" key="3">
    <source>
        <dbReference type="Proteomes" id="UP000629468"/>
    </source>
</evidence>
<evidence type="ECO:0000313" key="2">
    <source>
        <dbReference type="EMBL" id="KAF7782230.1"/>
    </source>
</evidence>
<keyword evidence="1" id="KW-0812">Transmembrane</keyword>
<name>A0A8H7F7M9_AGABI</name>
<dbReference type="GO" id="GO:0005796">
    <property type="term" value="C:Golgi lumen"/>
    <property type="evidence" value="ECO:0007669"/>
    <property type="project" value="TreeGrafter"/>
</dbReference>
<dbReference type="AlphaFoldDB" id="A0A8H7F7M9"/>
<sequence>MTIPRVSSRRSLEKPLLPLHSSTRTSHSLLPMSYLTTLLHPQKSRQRTMLLSIVSLFFLTAYVFLVHCTDAGNSLTLWRPEVRPASRQLSIALDSIRHSGLAAKSQPAAQIQLSSDQELAAISNFLSSLPQNQIPSFVDPTRPIDPELILDFDTRSSRATQEVQVMAEDVWSKNPVFLYSKRYSPASREVKAILDSYHLKPLPTIIDVDLRDDADVLTPTLNRLTSVDNLPVLIVAGKTVGTVEDIRKFEADGTLRQMIAQSGAVINEARKNKH</sequence>
<organism evidence="2 3">
    <name type="scientific">Agaricus bisporus var. burnettii</name>
    <dbReference type="NCBI Taxonomy" id="192524"/>
    <lineage>
        <taxon>Eukaryota</taxon>
        <taxon>Fungi</taxon>
        <taxon>Dikarya</taxon>
        <taxon>Basidiomycota</taxon>
        <taxon>Agaricomycotina</taxon>
        <taxon>Agaricomycetes</taxon>
        <taxon>Agaricomycetidae</taxon>
        <taxon>Agaricales</taxon>
        <taxon>Agaricineae</taxon>
        <taxon>Agaricaceae</taxon>
        <taxon>Agaricus</taxon>
    </lineage>
</organism>
<dbReference type="GO" id="GO:0000324">
    <property type="term" value="C:fungal-type vacuole"/>
    <property type="evidence" value="ECO:0007669"/>
    <property type="project" value="TreeGrafter"/>
</dbReference>
<dbReference type="PANTHER" id="PTHR45694:SF5">
    <property type="entry name" value="GLUTAREDOXIN 2"/>
    <property type="match status" value="1"/>
</dbReference>
<dbReference type="SUPFAM" id="SSF52833">
    <property type="entry name" value="Thioredoxin-like"/>
    <property type="match status" value="1"/>
</dbReference>
<comment type="caution">
    <text evidence="2">The sequence shown here is derived from an EMBL/GenBank/DDBJ whole genome shotgun (WGS) entry which is preliminary data.</text>
</comment>
<keyword evidence="1" id="KW-1133">Transmembrane helix</keyword>
<dbReference type="PANTHER" id="PTHR45694">
    <property type="entry name" value="GLUTAREDOXIN 2"/>
    <property type="match status" value="1"/>
</dbReference>
<dbReference type="Gene3D" id="3.40.30.10">
    <property type="entry name" value="Glutaredoxin"/>
    <property type="match status" value="1"/>
</dbReference>
<dbReference type="GO" id="GO:0005801">
    <property type="term" value="C:cis-Golgi network"/>
    <property type="evidence" value="ECO:0007669"/>
    <property type="project" value="TreeGrafter"/>
</dbReference>
<keyword evidence="1" id="KW-0472">Membrane</keyword>
<reference evidence="2 3" key="1">
    <citation type="journal article" name="Sci. Rep.">
        <title>Telomere-to-telomere assembled and centromere annotated genomes of the two main subspecies of the button mushroom Agaricus bisporus reveal especially polymorphic chromosome ends.</title>
        <authorList>
            <person name="Sonnenberg A.S.M."/>
            <person name="Sedaghat-Telgerd N."/>
            <person name="Lavrijssen B."/>
            <person name="Ohm R.A."/>
            <person name="Hendrickx P.M."/>
            <person name="Scholtmeijer K."/>
            <person name="Baars J.J.P."/>
            <person name="van Peer A."/>
        </authorList>
    </citation>
    <scope>NUCLEOTIDE SEQUENCE [LARGE SCALE GENOMIC DNA]</scope>
    <source>
        <strain evidence="2 3">H119_p4</strain>
    </source>
</reference>
<accession>A0A8H7F7M9</accession>
<dbReference type="GO" id="GO:0015038">
    <property type="term" value="F:glutathione disulfide oxidoreductase activity"/>
    <property type="evidence" value="ECO:0007669"/>
    <property type="project" value="TreeGrafter"/>
</dbReference>
<dbReference type="Proteomes" id="UP000629468">
    <property type="component" value="Unassembled WGS sequence"/>
</dbReference>
<dbReference type="EMBL" id="JABXXO010000003">
    <property type="protein sequence ID" value="KAF7782230.1"/>
    <property type="molecule type" value="Genomic_DNA"/>
</dbReference>
<gene>
    <name evidence="2" type="ORF">Agabi119p4_1606</name>
</gene>
<feature type="transmembrane region" description="Helical" evidence="1">
    <location>
        <begin position="48"/>
        <end position="65"/>
    </location>
</feature>
<proteinExistence type="predicted"/>
<dbReference type="PROSITE" id="PS51354">
    <property type="entry name" value="GLUTAREDOXIN_2"/>
    <property type="match status" value="1"/>
</dbReference>
<dbReference type="InterPro" id="IPR036249">
    <property type="entry name" value="Thioredoxin-like_sf"/>
</dbReference>
<evidence type="ECO:0008006" key="4">
    <source>
        <dbReference type="Google" id="ProtNLM"/>
    </source>
</evidence>
<dbReference type="GO" id="GO:0034599">
    <property type="term" value="P:cellular response to oxidative stress"/>
    <property type="evidence" value="ECO:0007669"/>
    <property type="project" value="TreeGrafter"/>
</dbReference>
<dbReference type="OMA" id="KPRAYWL"/>
<evidence type="ECO:0000256" key="1">
    <source>
        <dbReference type="SAM" id="Phobius"/>
    </source>
</evidence>